<dbReference type="InterPro" id="IPR014710">
    <property type="entry name" value="RmlC-like_jellyroll"/>
</dbReference>
<dbReference type="CDD" id="cd02226">
    <property type="entry name" value="cupin_YdbB-like"/>
    <property type="match status" value="1"/>
</dbReference>
<reference evidence="4 5" key="1">
    <citation type="submission" date="2016-10" db="EMBL/GenBank/DDBJ databases">
        <authorList>
            <person name="Varghese N."/>
            <person name="Submissions S."/>
        </authorList>
    </citation>
    <scope>NUCLEOTIDE SEQUENCE [LARGE SCALE GENOMIC DNA]</scope>
    <source>
        <strain evidence="4 5">DSM 2260</strain>
    </source>
</reference>
<dbReference type="Pfam" id="PF07883">
    <property type="entry name" value="Cupin_2"/>
    <property type="match status" value="1"/>
</dbReference>
<proteinExistence type="predicted"/>
<evidence type="ECO:0000256" key="1">
    <source>
        <dbReference type="SAM" id="MobiDB-lite"/>
    </source>
</evidence>
<dbReference type="EMBL" id="FNAJ01000006">
    <property type="protein sequence ID" value="SDE37378.1"/>
    <property type="molecule type" value="Genomic_DNA"/>
</dbReference>
<dbReference type="InterPro" id="IPR013096">
    <property type="entry name" value="Cupin_2"/>
</dbReference>
<name>A0A511H763_9BACT</name>
<keyword evidence="5" id="KW-1185">Reference proteome</keyword>
<comment type="caution">
    <text evidence="3">The sequence shown here is derived from an EMBL/GenBank/DDBJ whole genome shotgun (WGS) entry which is preliminary data.</text>
</comment>
<accession>A0A511H763</accession>
<evidence type="ECO:0000259" key="2">
    <source>
        <dbReference type="Pfam" id="PF07883"/>
    </source>
</evidence>
<protein>
    <submittedName>
        <fullName evidence="4">Mannose-6-phosphate isomerase, cupin superfamily</fullName>
    </submittedName>
</protein>
<feature type="region of interest" description="Disordered" evidence="1">
    <location>
        <begin position="1"/>
        <end position="43"/>
    </location>
</feature>
<gene>
    <name evidence="3" type="ORF">MVI01_11620</name>
    <name evidence="4" type="ORF">SAMN04488504_106226</name>
</gene>
<organism evidence="3 6">
    <name type="scientific">Myxococcus virescens</name>
    <dbReference type="NCBI Taxonomy" id="83456"/>
    <lineage>
        <taxon>Bacteria</taxon>
        <taxon>Pseudomonadati</taxon>
        <taxon>Myxococcota</taxon>
        <taxon>Myxococcia</taxon>
        <taxon>Myxococcales</taxon>
        <taxon>Cystobacterineae</taxon>
        <taxon>Myxococcaceae</taxon>
        <taxon>Myxococcus</taxon>
    </lineage>
</organism>
<dbReference type="Gene3D" id="2.60.120.10">
    <property type="entry name" value="Jelly Rolls"/>
    <property type="match status" value="1"/>
</dbReference>
<dbReference type="PANTHER" id="PTHR36114">
    <property type="entry name" value="16.7 KDA PROTEIN IN WHIE LOCUS"/>
    <property type="match status" value="1"/>
</dbReference>
<dbReference type="EMBL" id="BJVY01000004">
    <property type="protein sequence ID" value="GEL69378.1"/>
    <property type="molecule type" value="Genomic_DNA"/>
</dbReference>
<dbReference type="GO" id="GO:0016853">
    <property type="term" value="F:isomerase activity"/>
    <property type="evidence" value="ECO:0007669"/>
    <property type="project" value="UniProtKB-KW"/>
</dbReference>
<dbReference type="PANTHER" id="PTHR36114:SF1">
    <property type="entry name" value="16.7 KDA PROTEIN IN WHIE LOCUS"/>
    <property type="match status" value="1"/>
</dbReference>
<dbReference type="RefSeq" id="WP_090491093.1">
    <property type="nucleotide sequence ID" value="NZ_BJVY01000004.1"/>
</dbReference>
<sequence>MSAPHRSPTVLAGRRPRWDSRRHADTARALEGTGTPPARDALETPAPEVDKVNLAQKLALFSEHGSPKVVGELNGQHVRLARLHGPFVWHQHDAEDELFLVLHGQLRMELRERTVDVGPGEFIIIPRGVEHRPVAEEEVHVLLFEPATTLNTGNVREERTAEHLLQL</sequence>
<reference evidence="3 6" key="2">
    <citation type="submission" date="2019-07" db="EMBL/GenBank/DDBJ databases">
        <title>Whole genome shotgun sequence of Myxococcus virescens NBRC 100334.</title>
        <authorList>
            <person name="Hosoyama A."/>
            <person name="Uohara A."/>
            <person name="Ohji S."/>
            <person name="Ichikawa N."/>
        </authorList>
    </citation>
    <scope>NUCLEOTIDE SEQUENCE [LARGE SCALE GENOMIC DNA]</scope>
    <source>
        <strain evidence="3 6">NBRC 100334</strain>
    </source>
</reference>
<feature type="compositionally biased region" description="Basic and acidic residues" evidence="1">
    <location>
        <begin position="16"/>
        <end position="28"/>
    </location>
</feature>
<dbReference type="InterPro" id="IPR052044">
    <property type="entry name" value="PKS_Associated_Protein"/>
</dbReference>
<dbReference type="InterPro" id="IPR011051">
    <property type="entry name" value="RmlC_Cupin_sf"/>
</dbReference>
<evidence type="ECO:0000313" key="4">
    <source>
        <dbReference type="EMBL" id="SDE37378.1"/>
    </source>
</evidence>
<dbReference type="AlphaFoldDB" id="A0A511H763"/>
<evidence type="ECO:0000313" key="6">
    <source>
        <dbReference type="Proteomes" id="UP000321224"/>
    </source>
</evidence>
<feature type="domain" description="Cupin type-2" evidence="2">
    <location>
        <begin position="87"/>
        <end position="141"/>
    </location>
</feature>
<keyword evidence="4" id="KW-0413">Isomerase</keyword>
<evidence type="ECO:0000313" key="3">
    <source>
        <dbReference type="EMBL" id="GEL69378.1"/>
    </source>
</evidence>
<evidence type="ECO:0000313" key="5">
    <source>
        <dbReference type="Proteomes" id="UP000198717"/>
    </source>
</evidence>
<dbReference type="SUPFAM" id="SSF51182">
    <property type="entry name" value="RmlC-like cupins"/>
    <property type="match status" value="1"/>
</dbReference>
<dbReference type="Proteomes" id="UP000321224">
    <property type="component" value="Unassembled WGS sequence"/>
</dbReference>
<dbReference type="Proteomes" id="UP000198717">
    <property type="component" value="Unassembled WGS sequence"/>
</dbReference>